<name>A0AAN9VUM8_9ORTH</name>
<protein>
    <submittedName>
        <fullName evidence="1">Uncharacterized protein</fullName>
    </submittedName>
</protein>
<keyword evidence="2" id="KW-1185">Reference proteome</keyword>
<dbReference type="AlphaFoldDB" id="A0AAN9VUM8"/>
<organism evidence="1 2">
    <name type="scientific">Gryllus longicercus</name>
    <dbReference type="NCBI Taxonomy" id="2509291"/>
    <lineage>
        <taxon>Eukaryota</taxon>
        <taxon>Metazoa</taxon>
        <taxon>Ecdysozoa</taxon>
        <taxon>Arthropoda</taxon>
        <taxon>Hexapoda</taxon>
        <taxon>Insecta</taxon>
        <taxon>Pterygota</taxon>
        <taxon>Neoptera</taxon>
        <taxon>Polyneoptera</taxon>
        <taxon>Orthoptera</taxon>
        <taxon>Ensifera</taxon>
        <taxon>Gryllidea</taxon>
        <taxon>Grylloidea</taxon>
        <taxon>Gryllidae</taxon>
        <taxon>Gryllinae</taxon>
        <taxon>Gryllus</taxon>
    </lineage>
</organism>
<proteinExistence type="predicted"/>
<evidence type="ECO:0000313" key="1">
    <source>
        <dbReference type="EMBL" id="KAK7864444.1"/>
    </source>
</evidence>
<accession>A0AAN9VUM8</accession>
<dbReference type="EMBL" id="JAZDUA010000202">
    <property type="protein sequence ID" value="KAK7864444.1"/>
    <property type="molecule type" value="Genomic_DNA"/>
</dbReference>
<gene>
    <name evidence="1" type="ORF">R5R35_011683</name>
</gene>
<evidence type="ECO:0000313" key="2">
    <source>
        <dbReference type="Proteomes" id="UP001378592"/>
    </source>
</evidence>
<comment type="caution">
    <text evidence="1">The sequence shown here is derived from an EMBL/GenBank/DDBJ whole genome shotgun (WGS) entry which is preliminary data.</text>
</comment>
<sequence>MLEIFEGEAQIANDLRLERSLELDMAWPPCEIVLLVDGVENLSRVSTVAPIFNTVLLRDVDHFISFTVQQTSSCIWFTANKQAVDGLSLIVNLKTYDVVCT</sequence>
<dbReference type="Proteomes" id="UP001378592">
    <property type="component" value="Unassembled WGS sequence"/>
</dbReference>
<reference evidence="1 2" key="1">
    <citation type="submission" date="2024-03" db="EMBL/GenBank/DDBJ databases">
        <title>The genome assembly and annotation of the cricket Gryllus longicercus Weissman &amp; Gray.</title>
        <authorList>
            <person name="Szrajer S."/>
            <person name="Gray D."/>
            <person name="Ylla G."/>
        </authorList>
    </citation>
    <scope>NUCLEOTIDE SEQUENCE [LARGE SCALE GENOMIC DNA]</scope>
    <source>
        <strain evidence="1">DAG 2021-001</strain>
        <tissue evidence="1">Whole body minus gut</tissue>
    </source>
</reference>